<gene>
    <name evidence="3" type="ORF">THASP1DRAFT_24710</name>
</gene>
<dbReference type="InterPro" id="IPR011993">
    <property type="entry name" value="PH-like_dom_sf"/>
</dbReference>
<proteinExistence type="predicted"/>
<dbReference type="Proteomes" id="UP000271241">
    <property type="component" value="Unassembled WGS sequence"/>
</dbReference>
<dbReference type="EMBL" id="KZ992771">
    <property type="protein sequence ID" value="RKP07072.1"/>
    <property type="molecule type" value="Genomic_DNA"/>
</dbReference>
<dbReference type="InterPro" id="IPR035899">
    <property type="entry name" value="DBL_dom_sf"/>
</dbReference>
<reference evidence="4" key="1">
    <citation type="journal article" date="2018" name="Nat. Microbiol.">
        <title>Leveraging single-cell genomics to expand the fungal tree of life.</title>
        <authorList>
            <person name="Ahrendt S.R."/>
            <person name="Quandt C.A."/>
            <person name="Ciobanu D."/>
            <person name="Clum A."/>
            <person name="Salamov A."/>
            <person name="Andreopoulos B."/>
            <person name="Cheng J.F."/>
            <person name="Woyke T."/>
            <person name="Pelin A."/>
            <person name="Henrissat B."/>
            <person name="Reynolds N.K."/>
            <person name="Benny G.L."/>
            <person name="Smith M.E."/>
            <person name="James T.Y."/>
            <person name="Grigoriev I.V."/>
        </authorList>
    </citation>
    <scope>NUCLEOTIDE SEQUENCE [LARGE SCALE GENOMIC DNA]</scope>
    <source>
        <strain evidence="4">RSA 1356</strain>
    </source>
</reference>
<dbReference type="SUPFAM" id="SSF48065">
    <property type="entry name" value="DBL homology domain (DH-domain)"/>
    <property type="match status" value="1"/>
</dbReference>
<dbReference type="GO" id="GO:0005085">
    <property type="term" value="F:guanyl-nucleotide exchange factor activity"/>
    <property type="evidence" value="ECO:0007669"/>
    <property type="project" value="InterPro"/>
</dbReference>
<accession>A0A4P9XMP5</accession>
<evidence type="ECO:0000259" key="2">
    <source>
        <dbReference type="PROSITE" id="PS50010"/>
    </source>
</evidence>
<keyword evidence="4" id="KW-1185">Reference proteome</keyword>
<evidence type="ECO:0000256" key="1">
    <source>
        <dbReference type="SAM" id="MobiDB-lite"/>
    </source>
</evidence>
<dbReference type="Gene3D" id="2.30.29.30">
    <property type="entry name" value="Pleckstrin-homology domain (PH domain)/Phosphotyrosine-binding domain (PTB)"/>
    <property type="match status" value="1"/>
</dbReference>
<organism evidence="3 4">
    <name type="scientific">Thamnocephalis sphaerospora</name>
    <dbReference type="NCBI Taxonomy" id="78915"/>
    <lineage>
        <taxon>Eukaryota</taxon>
        <taxon>Fungi</taxon>
        <taxon>Fungi incertae sedis</taxon>
        <taxon>Zoopagomycota</taxon>
        <taxon>Zoopagomycotina</taxon>
        <taxon>Zoopagomycetes</taxon>
        <taxon>Zoopagales</taxon>
        <taxon>Sigmoideomycetaceae</taxon>
        <taxon>Thamnocephalis</taxon>
    </lineage>
</organism>
<dbReference type="InterPro" id="IPR000219">
    <property type="entry name" value="DH_dom"/>
</dbReference>
<dbReference type="SMART" id="SM00233">
    <property type="entry name" value="PH"/>
    <property type="match status" value="1"/>
</dbReference>
<evidence type="ECO:0000313" key="4">
    <source>
        <dbReference type="Proteomes" id="UP000271241"/>
    </source>
</evidence>
<dbReference type="InterPro" id="IPR001849">
    <property type="entry name" value="PH_domain"/>
</dbReference>
<sequence length="583" mass="63557">MAVTMSSNSSSSVSSRNSSSSSSWAISDSSSNSSWMSATKAAAALHAVTTPLLANSVVRHQLSSPLSSAPAPANKVKRKRQPAIALARTGQPSLLGAVRTPQDRFGAVAINDPLASEEAFRQFLAKVSGGTTPKPVAPKTPSPLSPLQTLSCAQLRQPLPSPSRPHSFLHDSHLVRELHALERSESAFVRALRQLRDHYQRPLAITSGNQIRPTSLRYGMSSASSTLDWLVPSLRDATPRHVPSNMNAGSIVDALFAHVTPLIRLHAVILGELRALCGSVEVAAHDIVALFNAQLPHLEIYVDFVEQQTEALVAFENLCFYDESFRRELQLLDAAAETIANAPSLYYLLRRPREHLRTYVTFLETLLEESLASRISHAQTDDVAVCLLAVEDIQERTRKWVGRLQHVDRLAQIQGSMTQLPEPLLTRDQMLMYEGNLRLLADQQVSGRAVALPVHGWLFGDRLVLARRNCANDNARTGNTRSFTCKESIHLACASVCALLPSKQPVHMHAPLSSSTYASASFVAASADAHGAFQLDLGEQVTTLLANNTREFHAWRAALSEVMQSYSSSSSSSDGGVQRFLVM</sequence>
<dbReference type="Pfam" id="PF00621">
    <property type="entry name" value="RhoGEF"/>
    <property type="match status" value="1"/>
</dbReference>
<dbReference type="Gene3D" id="1.20.900.10">
    <property type="entry name" value="Dbl homology (DH) domain"/>
    <property type="match status" value="1"/>
</dbReference>
<dbReference type="PROSITE" id="PS50010">
    <property type="entry name" value="DH_2"/>
    <property type="match status" value="1"/>
</dbReference>
<feature type="domain" description="DH" evidence="2">
    <location>
        <begin position="173"/>
        <end position="400"/>
    </location>
</feature>
<evidence type="ECO:0000313" key="3">
    <source>
        <dbReference type="EMBL" id="RKP07072.1"/>
    </source>
</evidence>
<name>A0A4P9XMP5_9FUNG</name>
<dbReference type="AlphaFoldDB" id="A0A4P9XMP5"/>
<protein>
    <recommendedName>
        <fullName evidence="2">DH domain-containing protein</fullName>
    </recommendedName>
</protein>
<feature type="region of interest" description="Disordered" evidence="1">
    <location>
        <begin position="1"/>
        <end position="32"/>
    </location>
</feature>
<dbReference type="SUPFAM" id="SSF50729">
    <property type="entry name" value="PH domain-like"/>
    <property type="match status" value="1"/>
</dbReference>